<evidence type="ECO:0000256" key="1">
    <source>
        <dbReference type="ARBA" id="ARBA00009437"/>
    </source>
</evidence>
<dbReference type="Pfam" id="PF03466">
    <property type="entry name" value="LysR_substrate"/>
    <property type="match status" value="1"/>
</dbReference>
<evidence type="ECO:0000256" key="3">
    <source>
        <dbReference type="ARBA" id="ARBA00023125"/>
    </source>
</evidence>
<evidence type="ECO:0000256" key="4">
    <source>
        <dbReference type="ARBA" id="ARBA00023159"/>
    </source>
</evidence>
<dbReference type="GO" id="GO:0003677">
    <property type="term" value="F:DNA binding"/>
    <property type="evidence" value="ECO:0007669"/>
    <property type="project" value="UniProtKB-KW"/>
</dbReference>
<dbReference type="EMBL" id="BAABIW010000028">
    <property type="protein sequence ID" value="GAA5036020.1"/>
    <property type="molecule type" value="Genomic_DNA"/>
</dbReference>
<feature type="domain" description="HTH lysR-type" evidence="7">
    <location>
        <begin position="1"/>
        <end position="59"/>
    </location>
</feature>
<feature type="compositionally biased region" description="Low complexity" evidence="6">
    <location>
        <begin position="286"/>
        <end position="295"/>
    </location>
</feature>
<keyword evidence="2" id="KW-0805">Transcription regulation</keyword>
<dbReference type="Gene3D" id="3.40.190.290">
    <property type="match status" value="1"/>
</dbReference>
<evidence type="ECO:0000256" key="6">
    <source>
        <dbReference type="SAM" id="MobiDB-lite"/>
    </source>
</evidence>
<organism evidence="8 9">
    <name type="scientific">Terrabacter aeriphilus</name>
    <dbReference type="NCBI Taxonomy" id="515662"/>
    <lineage>
        <taxon>Bacteria</taxon>
        <taxon>Bacillati</taxon>
        <taxon>Actinomycetota</taxon>
        <taxon>Actinomycetes</taxon>
        <taxon>Micrococcales</taxon>
        <taxon>Intrasporangiaceae</taxon>
        <taxon>Terrabacter</taxon>
    </lineage>
</organism>
<evidence type="ECO:0000259" key="7">
    <source>
        <dbReference type="PROSITE" id="PS50931"/>
    </source>
</evidence>
<dbReference type="InterPro" id="IPR017685">
    <property type="entry name" value="ArgP"/>
</dbReference>
<dbReference type="NCBIfam" id="TIGR03298">
    <property type="entry name" value="argP"/>
    <property type="match status" value="1"/>
</dbReference>
<dbReference type="SUPFAM" id="SSF46785">
    <property type="entry name" value="Winged helix' DNA-binding domain"/>
    <property type="match status" value="1"/>
</dbReference>
<dbReference type="PANTHER" id="PTHR30579">
    <property type="entry name" value="TRANSCRIPTIONAL REGULATOR"/>
    <property type="match status" value="1"/>
</dbReference>
<keyword evidence="9" id="KW-1185">Reference proteome</keyword>
<keyword evidence="5" id="KW-0804">Transcription</keyword>
<feature type="region of interest" description="Disordered" evidence="6">
    <location>
        <begin position="286"/>
        <end position="306"/>
    </location>
</feature>
<evidence type="ECO:0000313" key="8">
    <source>
        <dbReference type="EMBL" id="GAA5036020.1"/>
    </source>
</evidence>
<dbReference type="Gene3D" id="1.10.10.10">
    <property type="entry name" value="Winged helix-like DNA-binding domain superfamily/Winged helix DNA-binding domain"/>
    <property type="match status" value="1"/>
</dbReference>
<proteinExistence type="inferred from homology"/>
<comment type="similarity">
    <text evidence="1">Belongs to the LysR transcriptional regulatory family.</text>
</comment>
<evidence type="ECO:0000256" key="5">
    <source>
        <dbReference type="ARBA" id="ARBA00023163"/>
    </source>
</evidence>
<dbReference type="Proteomes" id="UP001500427">
    <property type="component" value="Unassembled WGS sequence"/>
</dbReference>
<dbReference type="RefSeq" id="WP_345509154.1">
    <property type="nucleotide sequence ID" value="NZ_BAABIW010000028.1"/>
</dbReference>
<reference evidence="9" key="1">
    <citation type="journal article" date="2019" name="Int. J. Syst. Evol. Microbiol.">
        <title>The Global Catalogue of Microorganisms (GCM) 10K type strain sequencing project: providing services to taxonomists for standard genome sequencing and annotation.</title>
        <authorList>
            <consortium name="The Broad Institute Genomics Platform"/>
            <consortium name="The Broad Institute Genome Sequencing Center for Infectious Disease"/>
            <person name="Wu L."/>
            <person name="Ma J."/>
        </authorList>
    </citation>
    <scope>NUCLEOTIDE SEQUENCE [LARGE SCALE GENOMIC DNA]</scope>
    <source>
        <strain evidence="9">JCM 17687</strain>
    </source>
</reference>
<evidence type="ECO:0000256" key="2">
    <source>
        <dbReference type="ARBA" id="ARBA00023015"/>
    </source>
</evidence>
<accession>A0ABP9JMU5</accession>
<dbReference type="InterPro" id="IPR050176">
    <property type="entry name" value="LTTR"/>
</dbReference>
<sequence length="306" mass="32854">MPIHPDHLATLLAIVDTGTFEAAARRLHVTPSAVSQRVRALEAGIGQVVVVRSTPCRATSAGEALVRLARQQGLLESEALAGLAADARDRVDLPVVVNADSMATWFGSVLTHAARWDDAVLRLRVEDQDHSARLLRSGEVLAAVTSDPSPVQGCSTEPLVTMRYVPASTPGLLERHRSGRGINWGAMPLVRFNAKDDIQQHILDRHGVDVAPPTHEVPDGGGFVAAVRAGLGWGALLTTQLAPLLESGELVRLGARDHVDVELYWQRWRLPSAHLDRLTEAVRTAAASAAPAARRPGGRATRHTPR</sequence>
<dbReference type="InterPro" id="IPR036390">
    <property type="entry name" value="WH_DNA-bd_sf"/>
</dbReference>
<gene>
    <name evidence="8" type="ORF">GCM10023258_38530</name>
</gene>
<evidence type="ECO:0000313" key="9">
    <source>
        <dbReference type="Proteomes" id="UP001500427"/>
    </source>
</evidence>
<feature type="compositionally biased region" description="Basic residues" evidence="6">
    <location>
        <begin position="296"/>
        <end position="306"/>
    </location>
</feature>
<keyword evidence="3 8" id="KW-0238">DNA-binding</keyword>
<dbReference type="InterPro" id="IPR000847">
    <property type="entry name" value="LysR_HTH_N"/>
</dbReference>
<name>A0ABP9JMU5_9MICO</name>
<dbReference type="PANTHER" id="PTHR30579:SF2">
    <property type="entry name" value="HTH-TYPE TRANSCRIPTIONAL REGULATOR ARGP"/>
    <property type="match status" value="1"/>
</dbReference>
<protein>
    <submittedName>
        <fullName evidence="8">ArgP/LysG family DNA-binding transcriptional regulator</fullName>
    </submittedName>
</protein>
<comment type="caution">
    <text evidence="8">The sequence shown here is derived from an EMBL/GenBank/DDBJ whole genome shotgun (WGS) entry which is preliminary data.</text>
</comment>
<dbReference type="Pfam" id="PF00126">
    <property type="entry name" value="HTH_1"/>
    <property type="match status" value="1"/>
</dbReference>
<dbReference type="PROSITE" id="PS50931">
    <property type="entry name" value="HTH_LYSR"/>
    <property type="match status" value="1"/>
</dbReference>
<dbReference type="NCBIfam" id="NF002964">
    <property type="entry name" value="PRK03635.1"/>
    <property type="match status" value="1"/>
</dbReference>
<keyword evidence="4" id="KW-0010">Activator</keyword>
<dbReference type="SUPFAM" id="SSF53850">
    <property type="entry name" value="Periplasmic binding protein-like II"/>
    <property type="match status" value="1"/>
</dbReference>
<dbReference type="InterPro" id="IPR036388">
    <property type="entry name" value="WH-like_DNA-bd_sf"/>
</dbReference>
<dbReference type="InterPro" id="IPR005119">
    <property type="entry name" value="LysR_subst-bd"/>
</dbReference>